<accession>A2E6S9</accession>
<dbReference type="OrthoDB" id="10692513at2759"/>
<dbReference type="RefSeq" id="XP_001323896.1">
    <property type="nucleotide sequence ID" value="XM_001323861.1"/>
</dbReference>
<dbReference type="VEuPathDB" id="TrichDB:TVAGG3_0779170"/>
<proteinExistence type="predicted"/>
<organism evidence="1 2">
    <name type="scientific">Trichomonas vaginalis (strain ATCC PRA-98 / G3)</name>
    <dbReference type="NCBI Taxonomy" id="412133"/>
    <lineage>
        <taxon>Eukaryota</taxon>
        <taxon>Metamonada</taxon>
        <taxon>Parabasalia</taxon>
        <taxon>Trichomonadida</taxon>
        <taxon>Trichomonadidae</taxon>
        <taxon>Trichomonas</taxon>
    </lineage>
</organism>
<reference evidence="1" key="2">
    <citation type="journal article" date="2007" name="Science">
        <title>Draft genome sequence of the sexually transmitted pathogen Trichomonas vaginalis.</title>
        <authorList>
            <person name="Carlton J.M."/>
            <person name="Hirt R.P."/>
            <person name="Silva J.C."/>
            <person name="Delcher A.L."/>
            <person name="Schatz M."/>
            <person name="Zhao Q."/>
            <person name="Wortman J.R."/>
            <person name="Bidwell S.L."/>
            <person name="Alsmark U.C.M."/>
            <person name="Besteiro S."/>
            <person name="Sicheritz-Ponten T."/>
            <person name="Noel C.J."/>
            <person name="Dacks J.B."/>
            <person name="Foster P.G."/>
            <person name="Simillion C."/>
            <person name="Van de Peer Y."/>
            <person name="Miranda-Saavedra D."/>
            <person name="Barton G.J."/>
            <person name="Westrop G.D."/>
            <person name="Mueller S."/>
            <person name="Dessi D."/>
            <person name="Fiori P.L."/>
            <person name="Ren Q."/>
            <person name="Paulsen I."/>
            <person name="Zhang H."/>
            <person name="Bastida-Corcuera F.D."/>
            <person name="Simoes-Barbosa A."/>
            <person name="Brown M.T."/>
            <person name="Hayes R.D."/>
            <person name="Mukherjee M."/>
            <person name="Okumura C.Y."/>
            <person name="Schneider R."/>
            <person name="Smith A.J."/>
            <person name="Vanacova S."/>
            <person name="Villalvazo M."/>
            <person name="Haas B.J."/>
            <person name="Pertea M."/>
            <person name="Feldblyum T.V."/>
            <person name="Utterback T.R."/>
            <person name="Shu C.L."/>
            <person name="Osoegawa K."/>
            <person name="de Jong P.J."/>
            <person name="Hrdy I."/>
            <person name="Horvathova L."/>
            <person name="Zubacova Z."/>
            <person name="Dolezal P."/>
            <person name="Malik S.B."/>
            <person name="Logsdon J.M. Jr."/>
            <person name="Henze K."/>
            <person name="Gupta A."/>
            <person name="Wang C.C."/>
            <person name="Dunne R.L."/>
            <person name="Upcroft J.A."/>
            <person name="Upcroft P."/>
            <person name="White O."/>
            <person name="Salzberg S.L."/>
            <person name="Tang P."/>
            <person name="Chiu C.-H."/>
            <person name="Lee Y.-S."/>
            <person name="Embley T.M."/>
            <person name="Coombs G.H."/>
            <person name="Mottram J.C."/>
            <person name="Tachezy J."/>
            <person name="Fraser-Liggett C.M."/>
            <person name="Johnson P.J."/>
        </authorList>
    </citation>
    <scope>NUCLEOTIDE SEQUENCE [LARGE SCALE GENOMIC DNA]</scope>
    <source>
        <strain evidence="1">G3</strain>
    </source>
</reference>
<name>A2E6S9_TRIV3</name>
<reference evidence="1" key="1">
    <citation type="submission" date="2006-10" db="EMBL/GenBank/DDBJ databases">
        <authorList>
            <person name="Amadeo P."/>
            <person name="Zhao Q."/>
            <person name="Wortman J."/>
            <person name="Fraser-Liggett C."/>
            <person name="Carlton J."/>
        </authorList>
    </citation>
    <scope>NUCLEOTIDE SEQUENCE</scope>
    <source>
        <strain evidence="1">G3</strain>
    </source>
</reference>
<evidence type="ECO:0000313" key="2">
    <source>
        <dbReference type="Proteomes" id="UP000001542"/>
    </source>
</evidence>
<keyword evidence="2" id="KW-1185">Reference proteome</keyword>
<evidence type="ECO:0000313" key="1">
    <source>
        <dbReference type="EMBL" id="EAY11673.1"/>
    </source>
</evidence>
<gene>
    <name evidence="1" type="ORF">TVAG_159000</name>
</gene>
<dbReference type="VEuPathDB" id="TrichDB:TVAG_159000"/>
<sequence length="1426" mass="165869">MKKAIHDMMIPKNFLEQQLVKHVFYGQEALAAAFTVFLDHNISDNILSSIIFSSAPETFTPNTNCENYTKVRWKAHIARSFINNSDLPQEFYHLIIKNLKAPWASELYEILSTFEPEDIVSSNAIKVLSQAYHQNQQAFASVIPTVDFILNNVQSKELFKKMSFDTFAMKPFLTEQTVQSFDVSTLTNSNLPSFFNNFFLLKVPNVQQILQKLIFFSEPNIQHSELFEQGSHFQMSNTCIIKKRNLVDLILEKPLNMLNSGNFNSYFEQMKKFPDLIGPIFICFYDTYKNSEEYIEFMKHLTSYNSPCNIINRIVNDSIITNYVNENTGLEIVSSDFHYSSVSQLLFPRILHLDLSSLEDLSQRQYFCISDSERKSDFAFIFGYIALTNALNFITQKTPLYIGDLLVMIEDEEKRKSLVVDLFSLIFLRKDNKYICDVNMAEQILLCISGFLSDEGFMKSATGRFLFTKILGSETLESALVSTQEGVIKMLNMNEPDIALYMSANMPTLFNIVKCIVCEESTIYDKPDIYFVEKFFSRGIFGELNIDCVSCSEAKILYEQRKKQNHPLDLIRSEYIKECLDSFKYIGYLCMNYGGHFSDFMRYRYTYSRLMRRAKIQKKGRLRIPELVQIIVETSYLTEEESLRILLGEHSYETILAHENVYEVNSYLFELIRKKCEVCAYCLLINNPSAAKIEGNSPLKRLFLQKEPDPDFVALSDSDFISKFHTEKPLDFDEMNDLFFRRPELFTKEVENHFEEFTPFEISQFLPYSDKTSLFGLQKLGITSMNITNIFNFLLSITNHSLLQQFILDFKLEDEFCHFFSGYIPDHVFHIFKNSSQFLYRYLYSLPQTVVEIVEEEITKIQSKWSVDSNKNDIRQEDDKLSLYSWYLRERRKYGQQISSLKTLIIKSRDYSLIKSLSEEFFQTFDIDNSEDEYEVFLLLRELRILNDCKFDALLRFVSRFVCSRYDIVYKLSDHKKLIDICFKIDDLSTLDILCNAFSVSFTPYGEEFSVICAKLSLSLQSMGLLQCQSKSREFGEKIISTMMSKMRISIPSNIDCIETFKENISNSPIPHFEEFHPDIISISDVLLQLQIYDCACSFCVIHQQFDQAFDIFNIAEGDCDFFIDNIFTPALSTSFETWSCLWSTYNRRRILNDFEFERFVRKIESYHCFDILIDIYKSLNMSERLVTFLTISLRNSKSFNEEVKILNDLIKSVDVVIKTQTSLSEKKKYVLLKNRCENQKRIINICNQREISYSPSISIVTSSEDAMSTCCMLMRLCEVTIVLDISPDLASYFTFEDICSQVVSSFRKSSEGSVERWLKTLGKKCHGIEYELAIDIIISIIIDSQSHHDEESFKYLTQFIKENVFSEFCKCKSFCKIGNLDEALASAKLCPETSSKELYNEIKISSIKFGNSAVESKCNKILKTL</sequence>
<dbReference type="Proteomes" id="UP000001542">
    <property type="component" value="Unassembled WGS sequence"/>
</dbReference>
<dbReference type="EMBL" id="DS113315">
    <property type="protein sequence ID" value="EAY11673.1"/>
    <property type="molecule type" value="Genomic_DNA"/>
</dbReference>
<dbReference type="KEGG" id="tva:4769627"/>
<protein>
    <submittedName>
        <fullName evidence="1">Uncharacterized protein</fullName>
    </submittedName>
</protein>
<dbReference type="InParanoid" id="A2E6S9"/>